<keyword evidence="2" id="KW-1185">Reference proteome</keyword>
<organism evidence="1 2">
    <name type="scientific">Solirubrobacter phytolaccae</name>
    <dbReference type="NCBI Taxonomy" id="1404360"/>
    <lineage>
        <taxon>Bacteria</taxon>
        <taxon>Bacillati</taxon>
        <taxon>Actinomycetota</taxon>
        <taxon>Thermoleophilia</taxon>
        <taxon>Solirubrobacterales</taxon>
        <taxon>Solirubrobacteraceae</taxon>
        <taxon>Solirubrobacter</taxon>
    </lineage>
</organism>
<evidence type="ECO:0000313" key="2">
    <source>
        <dbReference type="Proteomes" id="UP001147653"/>
    </source>
</evidence>
<dbReference type="GO" id="GO:0005829">
    <property type="term" value="C:cytosol"/>
    <property type="evidence" value="ECO:0007669"/>
    <property type="project" value="TreeGrafter"/>
</dbReference>
<keyword evidence="1" id="KW-0378">Hydrolase</keyword>
<dbReference type="EMBL" id="JAPDDP010000084">
    <property type="protein sequence ID" value="MDA0184725.1"/>
    <property type="molecule type" value="Genomic_DNA"/>
</dbReference>
<dbReference type="Pfam" id="PF07722">
    <property type="entry name" value="Peptidase_C26"/>
    <property type="match status" value="1"/>
</dbReference>
<dbReference type="InterPro" id="IPR044668">
    <property type="entry name" value="PuuD-like"/>
</dbReference>
<dbReference type="GO" id="GO:0033969">
    <property type="term" value="F:gamma-glutamyl-gamma-aminobutyrate hydrolase activity"/>
    <property type="evidence" value="ECO:0007669"/>
    <property type="project" value="TreeGrafter"/>
</dbReference>
<dbReference type="InterPro" id="IPR011697">
    <property type="entry name" value="Peptidase_C26"/>
</dbReference>
<dbReference type="CDD" id="cd01745">
    <property type="entry name" value="GATase1_2"/>
    <property type="match status" value="1"/>
</dbReference>
<proteinExistence type="predicted"/>
<accession>A0A9X3NGV8</accession>
<protein>
    <submittedName>
        <fullName evidence="1">Gamma-glutamyl-gamma-aminobutyrate hydrolase family protein</fullName>
    </submittedName>
</protein>
<dbReference type="Proteomes" id="UP001147653">
    <property type="component" value="Unassembled WGS sequence"/>
</dbReference>
<dbReference type="PANTHER" id="PTHR43235">
    <property type="entry name" value="GLUTAMINE AMIDOTRANSFERASE PB2B2.05-RELATED"/>
    <property type="match status" value="1"/>
</dbReference>
<dbReference type="PANTHER" id="PTHR43235:SF1">
    <property type="entry name" value="GLUTAMINE AMIDOTRANSFERASE PB2B2.05-RELATED"/>
    <property type="match status" value="1"/>
</dbReference>
<name>A0A9X3NGV8_9ACTN</name>
<reference evidence="1" key="1">
    <citation type="submission" date="2022-10" db="EMBL/GenBank/DDBJ databases">
        <title>The WGS of Solirubrobacter phytolaccae KCTC 29190.</title>
        <authorList>
            <person name="Jiang Z."/>
        </authorList>
    </citation>
    <scope>NUCLEOTIDE SEQUENCE</scope>
    <source>
        <strain evidence="1">KCTC 29190</strain>
    </source>
</reference>
<sequence length="223" mass="23631">MALGMPYVRALARAGAVPIVLPPLGIEVVATLLAPLDAVCLSGGPDLDPAAYGAKPSPDLGPTEPSLDVFELEVAMVADQLGLPIFGICRGAQALNVARGGTLHQHLPAVTDNSVDHRQTAPGWEETHELWIEPDSRLSQILGTNTPRVNSFHHQAVDRLGRGLRPVAWASDGTVEAVEDMSAHFVLGVQWHAETLDRPGQPHPRLFQALVAAAAGERLDLAA</sequence>
<gene>
    <name evidence="1" type="ORF">OJ997_30765</name>
</gene>
<dbReference type="Gene3D" id="3.40.50.880">
    <property type="match status" value="1"/>
</dbReference>
<comment type="caution">
    <text evidence="1">The sequence shown here is derived from an EMBL/GenBank/DDBJ whole genome shotgun (WGS) entry which is preliminary data.</text>
</comment>
<dbReference type="GO" id="GO:0006598">
    <property type="term" value="P:polyamine catabolic process"/>
    <property type="evidence" value="ECO:0007669"/>
    <property type="project" value="TreeGrafter"/>
</dbReference>
<dbReference type="SUPFAM" id="SSF52317">
    <property type="entry name" value="Class I glutamine amidotransferase-like"/>
    <property type="match status" value="1"/>
</dbReference>
<dbReference type="AlphaFoldDB" id="A0A9X3NGV8"/>
<dbReference type="PROSITE" id="PS51273">
    <property type="entry name" value="GATASE_TYPE_1"/>
    <property type="match status" value="1"/>
</dbReference>
<dbReference type="InterPro" id="IPR029062">
    <property type="entry name" value="Class_I_gatase-like"/>
</dbReference>
<evidence type="ECO:0000313" key="1">
    <source>
        <dbReference type="EMBL" id="MDA0184725.1"/>
    </source>
</evidence>